<accession>A0A0N5ANG8</accession>
<sequence length="211" mass="24684">MPRSVDHLERTLLLKIALSTYPDSDIFEAQLQYLPARLEKLIRRLRAELLFFMNYTAPLPFKPEWFIVNDNYRLQWMNTALLCLSSVRIKGQWSYELDRDFSHGKRIFWTLRIVEGAKKSSRPIISGKEAFRFAACTVSKETKAIVWLLLTEDTQHELLHDCRPLVRCAAQQFVWCALPSVRRRWEQQCSNGICSFEKSISACCARKSSDF</sequence>
<keyword evidence="1" id="KW-1185">Reference proteome</keyword>
<dbReference type="Proteomes" id="UP000046393">
    <property type="component" value="Unplaced"/>
</dbReference>
<reference evidence="2" key="1">
    <citation type="submission" date="2017-02" db="UniProtKB">
        <authorList>
            <consortium name="WormBaseParasite"/>
        </authorList>
    </citation>
    <scope>IDENTIFICATION</scope>
</reference>
<evidence type="ECO:0000313" key="2">
    <source>
        <dbReference type="WBParaSite" id="SMUV_0000615401-mRNA-1"/>
    </source>
</evidence>
<name>A0A0N5ANG8_9BILA</name>
<organism evidence="1 2">
    <name type="scientific">Syphacia muris</name>
    <dbReference type="NCBI Taxonomy" id="451379"/>
    <lineage>
        <taxon>Eukaryota</taxon>
        <taxon>Metazoa</taxon>
        <taxon>Ecdysozoa</taxon>
        <taxon>Nematoda</taxon>
        <taxon>Chromadorea</taxon>
        <taxon>Rhabditida</taxon>
        <taxon>Spirurina</taxon>
        <taxon>Oxyuridomorpha</taxon>
        <taxon>Oxyuroidea</taxon>
        <taxon>Oxyuridae</taxon>
        <taxon>Syphacia</taxon>
    </lineage>
</organism>
<dbReference type="AlphaFoldDB" id="A0A0N5ANG8"/>
<protein>
    <submittedName>
        <fullName evidence="2">Zf-RVT domain-containing protein</fullName>
    </submittedName>
</protein>
<evidence type="ECO:0000313" key="1">
    <source>
        <dbReference type="Proteomes" id="UP000046393"/>
    </source>
</evidence>
<dbReference type="WBParaSite" id="SMUV_0000615401-mRNA-1">
    <property type="protein sequence ID" value="SMUV_0000615401-mRNA-1"/>
    <property type="gene ID" value="SMUV_0000615401"/>
</dbReference>
<proteinExistence type="predicted"/>